<name>A0A934KLM5_9BACT</name>
<dbReference type="PANTHER" id="PTHR23131:SF4">
    <property type="entry name" value="METALLO-BETA-LACTAMASE SUPERFAMILY POTEIN"/>
    <property type="match status" value="1"/>
</dbReference>
<dbReference type="PANTHER" id="PTHR23131">
    <property type="entry name" value="ENDORIBONUCLEASE LACTB2"/>
    <property type="match status" value="1"/>
</dbReference>
<dbReference type="EMBL" id="JAEKNQ010000057">
    <property type="protein sequence ID" value="MBJ7604320.1"/>
    <property type="molecule type" value="Genomic_DNA"/>
</dbReference>
<gene>
    <name evidence="2" type="ORF">JF888_14225</name>
</gene>
<dbReference type="AlphaFoldDB" id="A0A934KLM5"/>
<dbReference type="Gene3D" id="3.60.15.10">
    <property type="entry name" value="Ribonuclease Z/Hydroxyacylglutathione hydrolase-like"/>
    <property type="match status" value="1"/>
</dbReference>
<proteinExistence type="predicted"/>
<dbReference type="Gene3D" id="1.10.10.10">
    <property type="entry name" value="Winged helix-like DNA-binding domain superfamily/Winged helix DNA-binding domain"/>
    <property type="match status" value="1"/>
</dbReference>
<dbReference type="InterPro" id="IPR001279">
    <property type="entry name" value="Metallo-B-lactamas"/>
</dbReference>
<dbReference type="RefSeq" id="WP_338181763.1">
    <property type="nucleotide sequence ID" value="NZ_JAEKNQ010000057.1"/>
</dbReference>
<evidence type="ECO:0000313" key="2">
    <source>
        <dbReference type="EMBL" id="MBJ7604320.1"/>
    </source>
</evidence>
<protein>
    <submittedName>
        <fullName evidence="2">MBL fold metallo-hydrolase</fullName>
    </submittedName>
</protein>
<organism evidence="2 3">
    <name type="scientific">Candidatus Dormiibacter inghamiae</name>
    <dbReference type="NCBI Taxonomy" id="3127013"/>
    <lineage>
        <taxon>Bacteria</taxon>
        <taxon>Bacillati</taxon>
        <taxon>Candidatus Dormiibacterota</taxon>
        <taxon>Candidatus Dormibacteria</taxon>
        <taxon>Candidatus Dormibacterales</taxon>
        <taxon>Candidatus Dormibacteraceae</taxon>
        <taxon>Candidatus Dormiibacter</taxon>
    </lineage>
</organism>
<dbReference type="SUPFAM" id="SSF56281">
    <property type="entry name" value="Metallo-hydrolase/oxidoreductase"/>
    <property type="match status" value="1"/>
</dbReference>
<dbReference type="CDD" id="cd07725">
    <property type="entry name" value="TTHA1429-like_MBL-fold"/>
    <property type="match status" value="1"/>
</dbReference>
<sequence length="327" mass="36307">MELTQLSSGVFELRLPIPWEDGRVNCFLLPRGEEVDLIDCGMNGQESLALIRAGAREVAGAKAKIGRLVVTHIHPDHYGGAGELTERDGAQLFLHRLEVPMVHPRYLEIEQLVQEVGYHLQVHGVPHAQVTELKDASRGIKQYVGVAAPALQLDGSETIELGTRSLRVEWTPGHSPGHICLFDRESGLLFVGDQLLPDTSPNVGLHPQSTPDPLDDYLTGLRRLTALKPRLILPAHGRPFDSVLQRVSDLEAHHARRKEQILALIGVEELSAWAVATRVWGRRADLIDRRMALQEGLAHLQSLSREGRLEKLAEPGRVTWRRPSSGR</sequence>
<accession>A0A934KLM5</accession>
<dbReference type="SMART" id="SM00849">
    <property type="entry name" value="Lactamase_B"/>
    <property type="match status" value="1"/>
</dbReference>
<feature type="domain" description="Metallo-beta-lactamase" evidence="1">
    <location>
        <begin position="23"/>
        <end position="236"/>
    </location>
</feature>
<dbReference type="InterPro" id="IPR036388">
    <property type="entry name" value="WH-like_DNA-bd_sf"/>
</dbReference>
<dbReference type="Pfam" id="PF00753">
    <property type="entry name" value="Lactamase_B"/>
    <property type="match status" value="1"/>
</dbReference>
<comment type="caution">
    <text evidence="2">The sequence shown here is derived from an EMBL/GenBank/DDBJ whole genome shotgun (WGS) entry which is preliminary data.</text>
</comment>
<dbReference type="Proteomes" id="UP000620075">
    <property type="component" value="Unassembled WGS sequence"/>
</dbReference>
<reference evidence="2 3" key="1">
    <citation type="submission" date="2020-10" db="EMBL/GenBank/DDBJ databases">
        <title>Ca. Dormibacterota MAGs.</title>
        <authorList>
            <person name="Montgomery K."/>
        </authorList>
    </citation>
    <scope>NUCLEOTIDE SEQUENCE [LARGE SCALE GENOMIC DNA]</scope>
    <source>
        <strain evidence="2">SC8811_S16_3</strain>
    </source>
</reference>
<dbReference type="InterPro" id="IPR050662">
    <property type="entry name" value="Sec-metab_biosynth-thioest"/>
</dbReference>
<dbReference type="InterPro" id="IPR036866">
    <property type="entry name" value="RibonucZ/Hydroxyglut_hydro"/>
</dbReference>
<evidence type="ECO:0000259" key="1">
    <source>
        <dbReference type="SMART" id="SM00849"/>
    </source>
</evidence>
<evidence type="ECO:0000313" key="3">
    <source>
        <dbReference type="Proteomes" id="UP000620075"/>
    </source>
</evidence>